<organism evidence="12 13">
    <name type="scientific">Sphingomonas floccifaciens</name>
    <dbReference type="NCBI Taxonomy" id="1844115"/>
    <lineage>
        <taxon>Bacteria</taxon>
        <taxon>Pseudomonadati</taxon>
        <taxon>Pseudomonadota</taxon>
        <taxon>Alphaproteobacteria</taxon>
        <taxon>Sphingomonadales</taxon>
        <taxon>Sphingomonadaceae</taxon>
        <taxon>Sphingomonas</taxon>
    </lineage>
</organism>
<feature type="signal peptide" evidence="9">
    <location>
        <begin position="1"/>
        <end position="20"/>
    </location>
</feature>
<dbReference type="EMBL" id="JBHUFC010000001">
    <property type="protein sequence ID" value="MFD1786204.1"/>
    <property type="molecule type" value="Genomic_DNA"/>
</dbReference>
<dbReference type="InterPro" id="IPR036942">
    <property type="entry name" value="Beta-barrel_TonB_sf"/>
</dbReference>
<evidence type="ECO:0000256" key="7">
    <source>
        <dbReference type="ARBA" id="ARBA00023237"/>
    </source>
</evidence>
<evidence type="ECO:0000256" key="4">
    <source>
        <dbReference type="ARBA" id="ARBA00022692"/>
    </source>
</evidence>
<dbReference type="InterPro" id="IPR012910">
    <property type="entry name" value="Plug_dom"/>
</dbReference>
<keyword evidence="2 8" id="KW-0813">Transport</keyword>
<keyword evidence="4 8" id="KW-0812">Transmembrane</keyword>
<dbReference type="Pfam" id="PF07715">
    <property type="entry name" value="Plug"/>
    <property type="match status" value="1"/>
</dbReference>
<evidence type="ECO:0000256" key="3">
    <source>
        <dbReference type="ARBA" id="ARBA00022452"/>
    </source>
</evidence>
<protein>
    <submittedName>
        <fullName evidence="12">TonB-dependent receptor domain-containing protein</fullName>
    </submittedName>
</protein>
<evidence type="ECO:0000256" key="1">
    <source>
        <dbReference type="ARBA" id="ARBA00004571"/>
    </source>
</evidence>
<keyword evidence="6 8" id="KW-0472">Membrane</keyword>
<evidence type="ECO:0000256" key="9">
    <source>
        <dbReference type="SAM" id="SignalP"/>
    </source>
</evidence>
<dbReference type="InterPro" id="IPR039426">
    <property type="entry name" value="TonB-dep_rcpt-like"/>
</dbReference>
<dbReference type="Gene3D" id="2.170.130.10">
    <property type="entry name" value="TonB-dependent receptor, plug domain"/>
    <property type="match status" value="1"/>
</dbReference>
<accession>A0ABW4N9M4</accession>
<keyword evidence="3 8" id="KW-1134">Transmembrane beta strand</keyword>
<keyword evidence="7 8" id="KW-0998">Cell outer membrane</keyword>
<keyword evidence="5 9" id="KW-0732">Signal</keyword>
<comment type="similarity">
    <text evidence="8">Belongs to the TonB-dependent receptor family.</text>
</comment>
<evidence type="ECO:0000256" key="6">
    <source>
        <dbReference type="ARBA" id="ARBA00023136"/>
    </source>
</evidence>
<proteinExistence type="inferred from homology"/>
<evidence type="ECO:0000259" key="11">
    <source>
        <dbReference type="Pfam" id="PF14905"/>
    </source>
</evidence>
<evidence type="ECO:0000313" key="13">
    <source>
        <dbReference type="Proteomes" id="UP001597283"/>
    </source>
</evidence>
<name>A0ABW4N9M4_9SPHN</name>
<dbReference type="RefSeq" id="WP_380937962.1">
    <property type="nucleotide sequence ID" value="NZ_JBHUFC010000001.1"/>
</dbReference>
<dbReference type="InterPro" id="IPR037066">
    <property type="entry name" value="Plug_dom_sf"/>
</dbReference>
<dbReference type="Gene3D" id="2.40.170.20">
    <property type="entry name" value="TonB-dependent receptor, beta-barrel domain"/>
    <property type="match status" value="1"/>
</dbReference>
<feature type="domain" description="Outer membrane protein beta-barrel" evidence="11">
    <location>
        <begin position="304"/>
        <end position="673"/>
    </location>
</feature>
<dbReference type="PROSITE" id="PS52016">
    <property type="entry name" value="TONB_DEPENDENT_REC_3"/>
    <property type="match status" value="1"/>
</dbReference>
<comment type="subcellular location">
    <subcellularLocation>
        <location evidence="1 8">Cell outer membrane</location>
        <topology evidence="1 8">Multi-pass membrane protein</topology>
    </subcellularLocation>
</comment>
<evidence type="ECO:0000313" key="12">
    <source>
        <dbReference type="EMBL" id="MFD1786204.1"/>
    </source>
</evidence>
<reference evidence="13" key="1">
    <citation type="journal article" date="2019" name="Int. J. Syst. Evol. Microbiol.">
        <title>The Global Catalogue of Microorganisms (GCM) 10K type strain sequencing project: providing services to taxonomists for standard genome sequencing and annotation.</title>
        <authorList>
            <consortium name="The Broad Institute Genomics Platform"/>
            <consortium name="The Broad Institute Genome Sequencing Center for Infectious Disease"/>
            <person name="Wu L."/>
            <person name="Ma J."/>
        </authorList>
    </citation>
    <scope>NUCLEOTIDE SEQUENCE [LARGE SCALE GENOMIC DNA]</scope>
    <source>
        <strain evidence="13">Q85</strain>
    </source>
</reference>
<evidence type="ECO:0000256" key="2">
    <source>
        <dbReference type="ARBA" id="ARBA00022448"/>
    </source>
</evidence>
<dbReference type="SUPFAM" id="SSF56935">
    <property type="entry name" value="Porins"/>
    <property type="match status" value="1"/>
</dbReference>
<gene>
    <name evidence="12" type="ORF">ACFSC3_01330</name>
</gene>
<sequence>MMIAAHLLTCASGLALAAQAAPATTQVPPQAKPAPQRSNDVVVTGTRSDVIGSTDRTSFSVANDLAVQNGTLADALRAVPGVDVDLQGNVSLRGDPGVTILIDGRPSAMLRGESRGDALQSMPAGQIDRVEIITNPSAAMSPEGSGGVINLVTKRVRPNTRSATLKAAAGPLGRAQLTANGALSGKTLTLTGDAAYRRFRGSADSTLDRVRVNPANGTTTTTTQVSDVTARAQMQSARIGADYSISAKSKLSGELSYREGRQDISSFTDSNSQLASNSFDRDAFQAMRMRSLGGRTSWRRTLPGRGHELTADVNVEAIRQRRSIDAQTVFATAAPSRELISTDLDRSAVDAQVDYKRPLGKDGSLNLGYEGDFNGAQFDFRGVRGASLDALAPVPSLTNQFDWDQAVHAFYATYQVDPGKFEAQLGLRAEQAEIDLDQRTDRITFERDYFRLYPTAHFGYELSATEQLRGSYSRRIQRPNGQDLNPYTIYLDPLNLRRGNPNLMPEVTDSFEAGWQKRKGGTFYSVTGFYRTSRGGVTDVVQDLGNGVFLNTRANLATAERVGVELVASGRLSKTLTYNASGSYLWNRIDPRQAGISTSRSGATGSVRGSLTWQPSAKDFFQLSGNFTGEQLIPQGYRAPGGLLNAGYRRKLNDKISLTLTGQNILDTQRTITVLDTPLIRDRIRQKGPGAIVLAGINWTIGGTNARKRPEPAFDFDQGAGAN</sequence>
<feature type="domain" description="TonB-dependent receptor plug" evidence="10">
    <location>
        <begin position="66"/>
        <end position="147"/>
    </location>
</feature>
<dbReference type="Proteomes" id="UP001597283">
    <property type="component" value="Unassembled WGS sequence"/>
</dbReference>
<dbReference type="PANTHER" id="PTHR30069">
    <property type="entry name" value="TONB-DEPENDENT OUTER MEMBRANE RECEPTOR"/>
    <property type="match status" value="1"/>
</dbReference>
<evidence type="ECO:0000256" key="8">
    <source>
        <dbReference type="PROSITE-ProRule" id="PRU01360"/>
    </source>
</evidence>
<dbReference type="Pfam" id="PF14905">
    <property type="entry name" value="OMP_b-brl_3"/>
    <property type="match status" value="1"/>
</dbReference>
<evidence type="ECO:0000259" key="10">
    <source>
        <dbReference type="Pfam" id="PF07715"/>
    </source>
</evidence>
<evidence type="ECO:0000256" key="5">
    <source>
        <dbReference type="ARBA" id="ARBA00022729"/>
    </source>
</evidence>
<comment type="caution">
    <text evidence="12">The sequence shown here is derived from an EMBL/GenBank/DDBJ whole genome shotgun (WGS) entry which is preliminary data.</text>
</comment>
<keyword evidence="12" id="KW-0675">Receptor</keyword>
<dbReference type="PANTHER" id="PTHR30069:SF29">
    <property type="entry name" value="HEMOGLOBIN AND HEMOGLOBIN-HAPTOGLOBIN-BINDING PROTEIN 1-RELATED"/>
    <property type="match status" value="1"/>
</dbReference>
<feature type="chain" id="PRO_5046833494" evidence="9">
    <location>
        <begin position="21"/>
        <end position="723"/>
    </location>
</feature>
<keyword evidence="13" id="KW-1185">Reference proteome</keyword>
<dbReference type="InterPro" id="IPR041700">
    <property type="entry name" value="OMP_b-brl_3"/>
</dbReference>